<dbReference type="NCBIfam" id="NF033205">
    <property type="entry name" value="IPExxxVDY"/>
    <property type="match status" value="1"/>
</dbReference>
<protein>
    <recommendedName>
        <fullName evidence="3">IPExxxVDY family protein</fullName>
    </recommendedName>
</protein>
<reference evidence="2" key="1">
    <citation type="submission" date="2017-06" db="EMBL/GenBank/DDBJ databases">
        <authorList>
            <person name="Varghese N."/>
            <person name="Submissions S."/>
        </authorList>
    </citation>
    <scope>NUCLEOTIDE SEQUENCE [LARGE SCALE GENOMIC DNA]</scope>
    <source>
        <strain evidence="2">5C</strain>
    </source>
</reference>
<dbReference type="OrthoDB" id="676614at2"/>
<gene>
    <name evidence="1" type="ORF">SAMN06295967_105144</name>
</gene>
<dbReference type="EMBL" id="FZOK01000005">
    <property type="protein sequence ID" value="SNS21628.1"/>
    <property type="molecule type" value="Genomic_DNA"/>
</dbReference>
<dbReference type="AlphaFoldDB" id="A0A239CPE7"/>
<evidence type="ECO:0000313" key="1">
    <source>
        <dbReference type="EMBL" id="SNS21628.1"/>
    </source>
</evidence>
<name>A0A239CPE7_9BACT</name>
<dbReference type="Proteomes" id="UP000198480">
    <property type="component" value="Unassembled WGS sequence"/>
</dbReference>
<dbReference type="InterPro" id="IPR047690">
    <property type="entry name" value="IPExxxVDY_fam"/>
</dbReference>
<evidence type="ECO:0008006" key="3">
    <source>
        <dbReference type="Google" id="ProtNLM"/>
    </source>
</evidence>
<accession>A0A239CPE7</accession>
<sequence length="142" mass="16893">MKKTKLLVDNPFDFELLGFVAPLKDYKMAWVINNCLNINLIRSKDFELQFMDDTALIISQYMIEKDHGYLQLLKNRSLNENGSIRYLVPELRMIDYFLLLQDLTFELDINTYIERLSKSQYIQNVVKLDINKIKSKENLLTY</sequence>
<dbReference type="RefSeq" id="WP_089239264.1">
    <property type="nucleotide sequence ID" value="NZ_FZOK01000005.1"/>
</dbReference>
<evidence type="ECO:0000313" key="2">
    <source>
        <dbReference type="Proteomes" id="UP000198480"/>
    </source>
</evidence>
<organism evidence="1 2">
    <name type="scientific">Belliella buryatensis</name>
    <dbReference type="NCBI Taxonomy" id="1500549"/>
    <lineage>
        <taxon>Bacteria</taxon>
        <taxon>Pseudomonadati</taxon>
        <taxon>Bacteroidota</taxon>
        <taxon>Cytophagia</taxon>
        <taxon>Cytophagales</taxon>
        <taxon>Cyclobacteriaceae</taxon>
        <taxon>Belliella</taxon>
    </lineage>
</organism>
<proteinExistence type="predicted"/>
<keyword evidence="2" id="KW-1185">Reference proteome</keyword>